<evidence type="ECO:0000259" key="1">
    <source>
        <dbReference type="Pfam" id="PF13192"/>
    </source>
</evidence>
<dbReference type="InterPro" id="IPR012336">
    <property type="entry name" value="Thioredoxin-like_fold"/>
</dbReference>
<evidence type="ECO:0000313" key="2">
    <source>
        <dbReference type="EMBL" id="MFD0761906.1"/>
    </source>
</evidence>
<dbReference type="InterPro" id="IPR005243">
    <property type="entry name" value="THIRX-like_proc"/>
</dbReference>
<dbReference type="SUPFAM" id="SSF52833">
    <property type="entry name" value="Thioredoxin-like"/>
    <property type="match status" value="1"/>
</dbReference>
<dbReference type="RefSeq" id="WP_372802185.1">
    <property type="nucleotide sequence ID" value="NZ_JBHTIC010000007.1"/>
</dbReference>
<dbReference type="NCBIfam" id="TIGR00412">
    <property type="entry name" value="redox_disulf_2"/>
    <property type="match status" value="1"/>
</dbReference>
<proteinExistence type="predicted"/>
<evidence type="ECO:0000313" key="3">
    <source>
        <dbReference type="Proteomes" id="UP001597032"/>
    </source>
</evidence>
<dbReference type="EMBL" id="JBHTIC010000007">
    <property type="protein sequence ID" value="MFD0761906.1"/>
    <property type="molecule type" value="Genomic_DNA"/>
</dbReference>
<dbReference type="Proteomes" id="UP001597032">
    <property type="component" value="Unassembled WGS sequence"/>
</dbReference>
<reference evidence="3" key="1">
    <citation type="journal article" date="2019" name="Int. J. Syst. Evol. Microbiol.">
        <title>The Global Catalogue of Microorganisms (GCM) 10K type strain sequencing project: providing services to taxonomists for standard genome sequencing and annotation.</title>
        <authorList>
            <consortium name="The Broad Institute Genomics Platform"/>
            <consortium name="The Broad Institute Genome Sequencing Center for Infectious Disease"/>
            <person name="Wu L."/>
            <person name="Ma J."/>
        </authorList>
    </citation>
    <scope>NUCLEOTIDE SEQUENCE [LARGE SCALE GENOMIC DNA]</scope>
    <source>
        <strain evidence="3">CCUG 60022</strain>
    </source>
</reference>
<dbReference type="PANTHER" id="PTHR36450:SF1">
    <property type="entry name" value="THIOREDOXIN"/>
    <property type="match status" value="1"/>
</dbReference>
<sequence length="100" mass="11159">MNILIKVLGTGCAKCKQTTEVIQQVVNENKLKIEIEKVEDIMKIMEYNVMSTPAVVMNDEVVIKGRVPSKEEIKEILLANKTIEDLDKPSEGCCSNNTCC</sequence>
<name>A0ABW2Z537_9FLAO</name>
<dbReference type="Gene3D" id="3.40.30.10">
    <property type="entry name" value="Glutaredoxin"/>
    <property type="match status" value="1"/>
</dbReference>
<comment type="caution">
    <text evidence="2">The sequence shown here is derived from an EMBL/GenBank/DDBJ whole genome shotgun (WGS) entry which is preliminary data.</text>
</comment>
<accession>A0ABW2Z537</accession>
<dbReference type="InterPro" id="IPR036249">
    <property type="entry name" value="Thioredoxin-like_sf"/>
</dbReference>
<dbReference type="Pfam" id="PF13192">
    <property type="entry name" value="Thioredoxin_3"/>
    <property type="match status" value="1"/>
</dbReference>
<dbReference type="PANTHER" id="PTHR36450">
    <property type="entry name" value="THIOREDOXIN"/>
    <property type="match status" value="1"/>
</dbReference>
<gene>
    <name evidence="2" type="ORF">ACFQZW_07415</name>
</gene>
<protein>
    <submittedName>
        <fullName evidence="2">Thioredoxin family protein</fullName>
    </submittedName>
</protein>
<keyword evidence="3" id="KW-1185">Reference proteome</keyword>
<feature type="domain" description="Thioredoxin-like fold" evidence="1">
    <location>
        <begin position="5"/>
        <end position="77"/>
    </location>
</feature>
<organism evidence="2 3">
    <name type="scientific">Lutibacter aestuarii</name>
    <dbReference type="NCBI Taxonomy" id="861111"/>
    <lineage>
        <taxon>Bacteria</taxon>
        <taxon>Pseudomonadati</taxon>
        <taxon>Bacteroidota</taxon>
        <taxon>Flavobacteriia</taxon>
        <taxon>Flavobacteriales</taxon>
        <taxon>Flavobacteriaceae</taxon>
        <taxon>Lutibacter</taxon>
    </lineage>
</organism>